<accession>A0A087SL89</accession>
<protein>
    <submittedName>
        <fullName evidence="3">Uncharacterized protein</fullName>
    </submittedName>
</protein>
<keyword evidence="5" id="KW-1185">Reference proteome</keyword>
<dbReference type="OrthoDB" id="1939710at2759"/>
<evidence type="ECO:0000313" key="6">
    <source>
        <dbReference type="Proteomes" id="UP000279271"/>
    </source>
</evidence>
<proteinExistence type="predicted"/>
<evidence type="ECO:0000313" key="3">
    <source>
        <dbReference type="EMBL" id="KFM26493.1"/>
    </source>
</evidence>
<reference evidence="4" key="4">
    <citation type="submission" date="2018-10" db="EMBL/GenBank/DDBJ databases">
        <authorList>
            <person name="Hovde B."/>
            <person name="Zhang X."/>
        </authorList>
    </citation>
    <scope>NUCLEOTIDE SEQUENCE [LARGE SCALE GENOMIC DNA]</scope>
    <source>
        <strain evidence="4">UTEX 25</strain>
    </source>
</reference>
<dbReference type="AlphaFoldDB" id="A0A087SL89"/>
<name>A0A087SL89_AUXPR</name>
<dbReference type="EMBL" id="GDKF01009419">
    <property type="protein sequence ID" value="JAT69203.1"/>
    <property type="molecule type" value="Transcribed_RNA"/>
</dbReference>
<evidence type="ECO:0000313" key="2">
    <source>
        <dbReference type="EMBL" id="JAT69203.1"/>
    </source>
</evidence>
<organism evidence="3 5">
    <name type="scientific">Auxenochlorella protothecoides</name>
    <name type="common">Green microalga</name>
    <name type="synonym">Chlorella protothecoides</name>
    <dbReference type="NCBI Taxonomy" id="3075"/>
    <lineage>
        <taxon>Eukaryota</taxon>
        <taxon>Viridiplantae</taxon>
        <taxon>Chlorophyta</taxon>
        <taxon>core chlorophytes</taxon>
        <taxon>Trebouxiophyceae</taxon>
        <taxon>Chlorellales</taxon>
        <taxon>Chlorellaceae</taxon>
        <taxon>Auxenochlorella</taxon>
    </lineage>
</organism>
<evidence type="ECO:0000256" key="1">
    <source>
        <dbReference type="SAM" id="MobiDB-lite"/>
    </source>
</evidence>
<dbReference type="Proteomes" id="UP000028924">
    <property type="component" value="Unassembled WGS sequence"/>
</dbReference>
<dbReference type="EMBL" id="KL662129">
    <property type="protein sequence ID" value="KFM26493.1"/>
    <property type="molecule type" value="Genomic_DNA"/>
</dbReference>
<evidence type="ECO:0000313" key="5">
    <source>
        <dbReference type="Proteomes" id="UP000028924"/>
    </source>
</evidence>
<reference evidence="3 5" key="1">
    <citation type="journal article" date="2014" name="BMC Genomics">
        <title>Oil accumulation mechanisms of the oleaginous microalga Chlorella protothecoides revealed through its genome, transcriptomes, and proteomes.</title>
        <authorList>
            <person name="Gao C."/>
            <person name="Wang Y."/>
            <person name="Shen Y."/>
            <person name="Yan D."/>
            <person name="He X."/>
            <person name="Dai J."/>
            <person name="Wu Q."/>
        </authorList>
    </citation>
    <scope>NUCLEOTIDE SEQUENCE [LARGE SCALE GENOMIC DNA]</scope>
    <source>
        <strain evidence="3 5">0710</strain>
    </source>
</reference>
<sequence length="224" mass="23636">MKEEAPEGAGNLDTERDAELALSLHRNLNWAGRERSRHSLAREESRRLASAVKNDSRKRVRARSSSSSDGGSGAEDRGTPRKVQPKSPTSPRSGSGSRRVQTVTRPLPRSTLTAAVAQVGAKTSQAGFKPGSRPQVKCFVAGSRWGRLVPRDALSSPSKLIQRLRSGGAGPGEAKASTVLLVAGGTQTVEFKAGGEGGAARDARWAAAVRKASRVYIRSDAIAS</sequence>
<feature type="region of interest" description="Disordered" evidence="1">
    <location>
        <begin position="25"/>
        <end position="108"/>
    </location>
</feature>
<dbReference type="EMBL" id="QOKY01000154">
    <property type="protein sequence ID" value="RMZ56054.1"/>
    <property type="molecule type" value="Genomic_DNA"/>
</dbReference>
<reference evidence="2" key="2">
    <citation type="submission" date="2015-08" db="EMBL/GenBank/DDBJ databases">
        <authorList>
            <person name="Babu N.S."/>
            <person name="Beckwith C.J."/>
            <person name="Beseler K.G."/>
            <person name="Brison A."/>
            <person name="Carone J.V."/>
            <person name="Caskin T.P."/>
            <person name="Diamond M."/>
            <person name="Durham M.E."/>
            <person name="Foxe J.M."/>
            <person name="Go M."/>
            <person name="Henderson B.A."/>
            <person name="Jones I.B."/>
            <person name="McGettigan J.A."/>
            <person name="Micheletti S.J."/>
            <person name="Nasrallah M.E."/>
            <person name="Ortiz D."/>
            <person name="Piller C.R."/>
            <person name="Privatt S.R."/>
            <person name="Schneider S.L."/>
            <person name="Sharp S."/>
            <person name="Smith T.C."/>
            <person name="Stanton J.D."/>
            <person name="Ullery H.E."/>
            <person name="Wilson R.J."/>
            <person name="Serrano M.G."/>
            <person name="Buck G."/>
            <person name="Lee V."/>
            <person name="Wang Y."/>
            <person name="Carvalho R."/>
            <person name="Voegtly L."/>
            <person name="Shi R."/>
            <person name="Duckworth R."/>
            <person name="Johnson A."/>
            <person name="Loviza R."/>
            <person name="Walstead R."/>
            <person name="Shah Z."/>
            <person name="Kiflezghi M."/>
            <person name="Wade K."/>
            <person name="Ball S.L."/>
            <person name="Bradley K.W."/>
            <person name="Asai D.J."/>
            <person name="Bowman C.A."/>
            <person name="Russell D.A."/>
            <person name="Pope W.H."/>
            <person name="Jacobs-Sera D."/>
            <person name="Hendrix R.W."/>
            <person name="Hatfull G.F."/>
        </authorList>
    </citation>
    <scope>NUCLEOTIDE SEQUENCE</scope>
</reference>
<dbReference type="KEGG" id="apro:F751_2080"/>
<dbReference type="Proteomes" id="UP000279271">
    <property type="component" value="Unassembled WGS sequence"/>
</dbReference>
<reference evidence="4" key="5">
    <citation type="submission" date="2018-11" db="EMBL/GenBank/DDBJ databases">
        <title>Characterization of plant carbon substrate utilization by Auxenochlorella protothecoides.</title>
        <authorList>
            <person name="Vogler B.W."/>
            <person name="Starkenburg S.R."/>
            <person name="Sudasinghe N."/>
            <person name="Schambach J.Y."/>
            <person name="Rollin J.A."/>
            <person name="Pattathil S."/>
            <person name="Barry A.N."/>
        </authorList>
    </citation>
    <scope>NUCLEOTIDE SEQUENCE [LARGE SCALE GENOMIC DNA]</scope>
    <source>
        <strain evidence="4">UTEX 25</strain>
    </source>
</reference>
<dbReference type="GeneID" id="23613471"/>
<dbReference type="STRING" id="3075.A0A087SL89"/>
<gene>
    <name evidence="4" type="ORF">APUTEX25_004478</name>
    <name evidence="3" type="ORF">F751_2080</name>
    <name evidence="2" type="ORF">g.799</name>
</gene>
<feature type="compositionally biased region" description="Low complexity" evidence="1">
    <location>
        <begin position="87"/>
        <end position="99"/>
    </location>
</feature>
<dbReference type="RefSeq" id="XP_011399431.1">
    <property type="nucleotide sequence ID" value="XM_011401129.1"/>
</dbReference>
<evidence type="ECO:0000313" key="4">
    <source>
        <dbReference type="EMBL" id="RMZ56054.1"/>
    </source>
</evidence>
<reference evidence="6" key="3">
    <citation type="journal article" date="2018" name="Algal Res.">
        <title>Characterization of plant carbon substrate utilization by Auxenochlorella protothecoides.</title>
        <authorList>
            <person name="Vogler B.W."/>
            <person name="Starkenburg S.R."/>
            <person name="Sudasinghe N."/>
            <person name="Schambach J.Y."/>
            <person name="Rollin J.A."/>
            <person name="Pattathil S."/>
            <person name="Barry A.N."/>
        </authorList>
    </citation>
    <scope>NUCLEOTIDE SEQUENCE [LARGE SCALE GENOMIC DNA]</scope>
    <source>
        <strain evidence="6">UTEX 25</strain>
    </source>
</reference>